<dbReference type="EMBL" id="KJ909038">
    <property type="protein sequence ID" value="AIG53827.1"/>
    <property type="molecule type" value="Genomic_DNA"/>
</dbReference>
<sequence>MATIQLPQQQTPGFRDFVQSIKSLDGERLADAIPRELYEPRLARGLLGFFASTALYVGAVIGVHYAPHWSLWIPLWLLAGLGGWGLFCIAHDCGHNSFSKSRRFNFALGQIALFPLLYPFHGWRHMHNLHHANTNSLEMDTDWRPVLPEQYRRMGAWEKFVYRSTRSWLFWLGTVNYQRHSGFKPSMFPKREARNDVRRSVVVTVLFAAVYLPTLVWFTGWQGFLLYFLGPWLGIHAWFSTTTMMHHISDELPFLTREHWSLNGSRLMMTTDYEYPKWLHFFTHNISVHAAHHVVPVIPFYNLPKAREALKRAYPGSIRQKPFTLGEVWKVIRACHLYDPVHGYYRSFEAVATPPAATPPRADSAI</sequence>
<keyword evidence="1" id="KW-0472">Membrane</keyword>
<dbReference type="InterPro" id="IPR005804">
    <property type="entry name" value="FA_desaturase_dom"/>
</dbReference>
<evidence type="ECO:0000313" key="3">
    <source>
        <dbReference type="EMBL" id="AIG53827.1"/>
    </source>
</evidence>
<dbReference type="InterPro" id="IPR012171">
    <property type="entry name" value="Fatty_acid_desaturase"/>
</dbReference>
<proteinExistence type="predicted"/>
<organism evidence="3">
    <name type="scientific">Burkholderia gladioli pv. agaricicola</name>
    <dbReference type="NCBI Taxonomy" id="336070"/>
    <lineage>
        <taxon>Bacteria</taxon>
        <taxon>Pseudomonadati</taxon>
        <taxon>Pseudomonadota</taxon>
        <taxon>Betaproteobacteria</taxon>
        <taxon>Burkholderiales</taxon>
        <taxon>Burkholderiaceae</taxon>
        <taxon>Burkholderia</taxon>
    </lineage>
</organism>
<reference evidence="3" key="1">
    <citation type="journal article" date="2014" name="Angew. Chem. Int. Ed. Engl.">
        <title>The molecular basis of conjugated polyyne biosynthesis in phytopathogenic bacteria.</title>
        <authorList>
            <person name="Ross C."/>
            <person name="Scherlach K."/>
            <person name="Kloss F."/>
            <person name="Hertweck C."/>
        </authorList>
    </citation>
    <scope>NUCLEOTIDE SEQUENCE</scope>
    <source>
        <strain evidence="3">ICMP 11096</strain>
    </source>
</reference>
<feature type="transmembrane region" description="Helical" evidence="1">
    <location>
        <begin position="45"/>
        <end position="65"/>
    </location>
</feature>
<protein>
    <submittedName>
        <fullName evidence="3">Fatty acid desaturase</fullName>
    </submittedName>
</protein>
<feature type="domain" description="Fatty acid desaturase" evidence="2">
    <location>
        <begin position="69"/>
        <end position="316"/>
    </location>
</feature>
<name>A0A075T851_BURGA</name>
<keyword evidence="1" id="KW-1133">Transmembrane helix</keyword>
<evidence type="ECO:0000256" key="1">
    <source>
        <dbReference type="SAM" id="Phobius"/>
    </source>
</evidence>
<dbReference type="PANTHER" id="PTHR32100">
    <property type="entry name" value="OMEGA-6 FATTY ACID DESATURASE, CHLOROPLASTIC"/>
    <property type="match status" value="1"/>
</dbReference>
<dbReference type="GO" id="GO:0006629">
    <property type="term" value="P:lipid metabolic process"/>
    <property type="evidence" value="ECO:0007669"/>
    <property type="project" value="InterPro"/>
</dbReference>
<dbReference type="AlphaFoldDB" id="A0A075T851"/>
<gene>
    <name evidence="3" type="primary">cayE</name>
</gene>
<dbReference type="Pfam" id="PF00487">
    <property type="entry name" value="FA_desaturase"/>
    <property type="match status" value="1"/>
</dbReference>
<feature type="non-terminal residue" evidence="3">
    <location>
        <position position="366"/>
    </location>
</feature>
<feature type="transmembrane region" description="Helical" evidence="1">
    <location>
        <begin position="197"/>
        <end position="218"/>
    </location>
</feature>
<dbReference type="GO" id="GO:0016491">
    <property type="term" value="F:oxidoreductase activity"/>
    <property type="evidence" value="ECO:0007669"/>
    <property type="project" value="InterPro"/>
</dbReference>
<dbReference type="CDD" id="cd03507">
    <property type="entry name" value="Delta12-FADS-like"/>
    <property type="match status" value="1"/>
</dbReference>
<feature type="transmembrane region" description="Helical" evidence="1">
    <location>
        <begin position="71"/>
        <end position="91"/>
    </location>
</feature>
<evidence type="ECO:0000259" key="2">
    <source>
        <dbReference type="Pfam" id="PF00487"/>
    </source>
</evidence>
<keyword evidence="1" id="KW-0812">Transmembrane</keyword>
<accession>A0A075T851</accession>